<keyword evidence="1" id="KW-1133">Transmembrane helix</keyword>
<dbReference type="OrthoDB" id="5457281at2"/>
<feature type="transmembrane region" description="Helical" evidence="1">
    <location>
        <begin position="253"/>
        <end position="277"/>
    </location>
</feature>
<evidence type="ECO:0000313" key="3">
    <source>
        <dbReference type="Proteomes" id="UP000214746"/>
    </source>
</evidence>
<gene>
    <name evidence="2" type="ORF">CBW46_004570</name>
</gene>
<organism evidence="2 3">
    <name type="scientific">Paenibacillus xerothermodurans</name>
    <dbReference type="NCBI Taxonomy" id="1977292"/>
    <lineage>
        <taxon>Bacteria</taxon>
        <taxon>Bacillati</taxon>
        <taxon>Bacillota</taxon>
        <taxon>Bacilli</taxon>
        <taxon>Bacillales</taxon>
        <taxon>Paenibacillaceae</taxon>
        <taxon>Paenibacillus</taxon>
    </lineage>
</organism>
<reference evidence="2" key="1">
    <citation type="submission" date="2018-06" db="EMBL/GenBank/DDBJ databases">
        <title>Paenibacillus xerothermodurans sp. nov. an extremely dry heat resistant spore forming bacterium isolated from the soil of Cape Canaveral, Florida.</title>
        <authorList>
            <person name="Seuylemezian A."/>
            <person name="Kaur N."/>
            <person name="Patil P."/>
            <person name="Patil P."/>
            <person name="Mayilraj S."/>
            <person name="Vaishampayan P."/>
        </authorList>
    </citation>
    <scope>NUCLEOTIDE SEQUENCE [LARGE SCALE GENOMIC DNA]</scope>
    <source>
        <strain evidence="2">ATCC 27380</strain>
    </source>
</reference>
<dbReference type="Proteomes" id="UP000214746">
    <property type="component" value="Unassembled WGS sequence"/>
</dbReference>
<feature type="transmembrane region" description="Helical" evidence="1">
    <location>
        <begin position="107"/>
        <end position="129"/>
    </location>
</feature>
<sequence length="284" mass="30219">MRAVRLIYSNKAGDWALGGTLIIKLIISVFIIVGLAEISKRTSPQVGGIIAGLPLGTGLSIYFISYEQGVGFAVAGMPWGIAGLAASLICCLTYLITARGAARGSRVLAIGYPTAASIAVFAGAGAILFSLEMNVLHSTAAFAAVFVLNLFIVNKLVNTQPHLSKSVSSILELVMRGIIVGLILLFITSIAAVVGSKWAGIFSSFPSTLFPLILLLHYEHGKDLFPHVIRGFSYSVSTLLVFYLAYLHLVPAYGLNVGFLLVYAVCALYLCSLRLLAASYKRAQ</sequence>
<name>A0A2W1NAK3_PAEXE</name>
<feature type="transmembrane region" description="Helical" evidence="1">
    <location>
        <begin position="72"/>
        <end position="95"/>
    </location>
</feature>
<dbReference type="EMBL" id="NHRJ02000002">
    <property type="protein sequence ID" value="PZE21699.1"/>
    <property type="molecule type" value="Genomic_DNA"/>
</dbReference>
<feature type="transmembrane region" description="Helical" evidence="1">
    <location>
        <begin position="15"/>
        <end position="36"/>
    </location>
</feature>
<proteinExistence type="predicted"/>
<comment type="caution">
    <text evidence="2">The sequence shown here is derived from an EMBL/GenBank/DDBJ whole genome shotgun (WGS) entry which is preliminary data.</text>
</comment>
<feature type="transmembrane region" description="Helical" evidence="1">
    <location>
        <begin position="198"/>
        <end position="216"/>
    </location>
</feature>
<dbReference type="AlphaFoldDB" id="A0A2W1NAK3"/>
<evidence type="ECO:0000256" key="1">
    <source>
        <dbReference type="SAM" id="Phobius"/>
    </source>
</evidence>
<feature type="transmembrane region" description="Helical" evidence="1">
    <location>
        <begin position="173"/>
        <end position="192"/>
    </location>
</feature>
<accession>A0A2W1NAK3</accession>
<protein>
    <recommendedName>
        <fullName evidence="4">DUF3147 family protein</fullName>
    </recommendedName>
</protein>
<keyword evidence="1" id="KW-0812">Transmembrane</keyword>
<feature type="transmembrane region" description="Helical" evidence="1">
    <location>
        <begin position="135"/>
        <end position="153"/>
    </location>
</feature>
<evidence type="ECO:0000313" key="2">
    <source>
        <dbReference type="EMBL" id="PZE21699.1"/>
    </source>
</evidence>
<keyword evidence="1" id="KW-0472">Membrane</keyword>
<evidence type="ECO:0008006" key="4">
    <source>
        <dbReference type="Google" id="ProtNLM"/>
    </source>
</evidence>
<keyword evidence="3" id="KW-1185">Reference proteome</keyword>
<dbReference type="RefSeq" id="WP_089198841.1">
    <property type="nucleotide sequence ID" value="NZ_NHRJ02000002.1"/>
</dbReference>
<feature type="transmembrane region" description="Helical" evidence="1">
    <location>
        <begin position="48"/>
        <end position="66"/>
    </location>
</feature>
<feature type="transmembrane region" description="Helical" evidence="1">
    <location>
        <begin position="228"/>
        <end position="247"/>
    </location>
</feature>